<dbReference type="GO" id="GO:0016787">
    <property type="term" value="F:hydrolase activity"/>
    <property type="evidence" value="ECO:0007669"/>
    <property type="project" value="UniProtKB-UniRule"/>
</dbReference>
<evidence type="ECO:0000313" key="7">
    <source>
        <dbReference type="EMBL" id="PAQ12502.1"/>
    </source>
</evidence>
<dbReference type="SUPFAM" id="SSF52540">
    <property type="entry name" value="P-loop containing nucleoside triphosphate hydrolases"/>
    <property type="match status" value="1"/>
</dbReference>
<accession>A0A271LWH9</accession>
<protein>
    <recommendedName>
        <fullName evidence="6">UvrD-like helicase ATP-binding domain-containing protein</fullName>
    </recommendedName>
</protein>
<dbReference type="AlphaFoldDB" id="A0A271LWH9"/>
<organism evidence="7 8">
    <name type="scientific">Mesorhizobium temperatum</name>
    <dbReference type="NCBI Taxonomy" id="241416"/>
    <lineage>
        <taxon>Bacteria</taxon>
        <taxon>Pseudomonadati</taxon>
        <taxon>Pseudomonadota</taxon>
        <taxon>Alphaproteobacteria</taxon>
        <taxon>Hyphomicrobiales</taxon>
        <taxon>Phyllobacteriaceae</taxon>
        <taxon>Mesorhizobium</taxon>
    </lineage>
</organism>
<dbReference type="EMBL" id="NPKJ01000003">
    <property type="protein sequence ID" value="PAQ12502.1"/>
    <property type="molecule type" value="Genomic_DNA"/>
</dbReference>
<dbReference type="GO" id="GO:0005829">
    <property type="term" value="C:cytosol"/>
    <property type="evidence" value="ECO:0007669"/>
    <property type="project" value="TreeGrafter"/>
</dbReference>
<dbReference type="GO" id="GO:0009338">
    <property type="term" value="C:exodeoxyribonuclease V complex"/>
    <property type="evidence" value="ECO:0007669"/>
    <property type="project" value="TreeGrafter"/>
</dbReference>
<proteinExistence type="predicted"/>
<name>A0A271LWH9_9HYPH</name>
<evidence type="ECO:0000256" key="1">
    <source>
        <dbReference type="ARBA" id="ARBA00022741"/>
    </source>
</evidence>
<evidence type="ECO:0000256" key="2">
    <source>
        <dbReference type="ARBA" id="ARBA00022801"/>
    </source>
</evidence>
<dbReference type="InterPro" id="IPR027417">
    <property type="entry name" value="P-loop_NTPase"/>
</dbReference>
<dbReference type="PANTHER" id="PTHR11070:SF23">
    <property type="entry name" value="RECBCD ENZYME SUBUNIT RECB"/>
    <property type="match status" value="1"/>
</dbReference>
<keyword evidence="4 5" id="KW-0067">ATP-binding</keyword>
<evidence type="ECO:0000259" key="6">
    <source>
        <dbReference type="PROSITE" id="PS51198"/>
    </source>
</evidence>
<dbReference type="InterPro" id="IPR014016">
    <property type="entry name" value="UvrD-like_ATP-bd"/>
</dbReference>
<dbReference type="InterPro" id="IPR000212">
    <property type="entry name" value="DNA_helicase_UvrD/REP"/>
</dbReference>
<dbReference type="GO" id="GO:0003677">
    <property type="term" value="F:DNA binding"/>
    <property type="evidence" value="ECO:0007669"/>
    <property type="project" value="InterPro"/>
</dbReference>
<gene>
    <name evidence="7" type="ORF">CIT26_00445</name>
</gene>
<sequence length="355" mass="38838">MERLDMTLVDQDARCRAMSDFSSILLVEAAAGTGKTSLMAGRVAMMLAAGHHPGDIAAITFTELAASQLARRIRETIDTLLLGDVPAFLQAVLPQGLSEQQRNALVAFSPRLDELTATTIHGFCQTIIRSHGVQAGLDPGARVVDATVADNLFMAELSTWFSQRLAADAAEDDPIVVLAEEIPLQVVDLIRELASLRRKHPDAQPIPPSSGARPDIDFVQAVDDFDRWQASIDPDKWLSDIAQELRRLVERYQGCLADGEDFGALWRLCDPGTGRLFERKGLQLKTYDEAARGLGAHRNEVGPNDGRVLYEAVVVCWNELVGHIASTLVCSLSASLDHLLESYQGAEQELFPQTR</sequence>
<keyword evidence="8" id="KW-1185">Reference proteome</keyword>
<evidence type="ECO:0000256" key="5">
    <source>
        <dbReference type="PROSITE-ProRule" id="PRU00560"/>
    </source>
</evidence>
<comment type="caution">
    <text evidence="7">The sequence shown here is derived from an EMBL/GenBank/DDBJ whole genome shotgun (WGS) entry which is preliminary data.</text>
</comment>
<dbReference type="Gene3D" id="3.40.50.300">
    <property type="entry name" value="P-loop containing nucleotide triphosphate hydrolases"/>
    <property type="match status" value="1"/>
</dbReference>
<evidence type="ECO:0000256" key="4">
    <source>
        <dbReference type="ARBA" id="ARBA00022840"/>
    </source>
</evidence>
<feature type="binding site" evidence="5">
    <location>
        <begin position="29"/>
        <end position="36"/>
    </location>
    <ligand>
        <name>ATP</name>
        <dbReference type="ChEBI" id="CHEBI:30616"/>
    </ligand>
</feature>
<feature type="domain" description="UvrD-like helicase ATP-binding" evidence="6">
    <location>
        <begin position="8"/>
        <end position="355"/>
    </location>
</feature>
<evidence type="ECO:0000256" key="3">
    <source>
        <dbReference type="ARBA" id="ARBA00022806"/>
    </source>
</evidence>
<dbReference type="Proteomes" id="UP000216442">
    <property type="component" value="Unassembled WGS sequence"/>
</dbReference>
<dbReference type="GO" id="GO:0005524">
    <property type="term" value="F:ATP binding"/>
    <property type="evidence" value="ECO:0007669"/>
    <property type="project" value="UniProtKB-UniRule"/>
</dbReference>
<dbReference type="GO" id="GO:0043138">
    <property type="term" value="F:3'-5' DNA helicase activity"/>
    <property type="evidence" value="ECO:0007669"/>
    <property type="project" value="TreeGrafter"/>
</dbReference>
<evidence type="ECO:0000313" key="8">
    <source>
        <dbReference type="Proteomes" id="UP000216442"/>
    </source>
</evidence>
<dbReference type="GO" id="GO:0000725">
    <property type="term" value="P:recombinational repair"/>
    <property type="evidence" value="ECO:0007669"/>
    <property type="project" value="TreeGrafter"/>
</dbReference>
<dbReference type="Pfam" id="PF00580">
    <property type="entry name" value="UvrD-helicase"/>
    <property type="match status" value="1"/>
</dbReference>
<reference evidence="7 8" key="1">
    <citation type="submission" date="2017-08" db="EMBL/GenBank/DDBJ databases">
        <title>Mesorhizobium wenxinae sp. nov., a novel rhizobial species isolated from root nodules of chickpea (Cicer arietinum L.).</title>
        <authorList>
            <person name="Zhang J."/>
        </authorList>
    </citation>
    <scope>NUCLEOTIDE SEQUENCE [LARGE SCALE GENOMIC DNA]</scope>
    <source>
        <strain evidence="7 8">SDW018</strain>
    </source>
</reference>
<keyword evidence="2 5" id="KW-0378">Hydrolase</keyword>
<dbReference type="PANTHER" id="PTHR11070">
    <property type="entry name" value="UVRD / RECB / PCRA DNA HELICASE FAMILY MEMBER"/>
    <property type="match status" value="1"/>
</dbReference>
<dbReference type="PROSITE" id="PS51198">
    <property type="entry name" value="UVRD_HELICASE_ATP_BIND"/>
    <property type="match status" value="1"/>
</dbReference>
<keyword evidence="3 5" id="KW-0347">Helicase</keyword>
<keyword evidence="1 5" id="KW-0547">Nucleotide-binding</keyword>